<evidence type="ECO:0008006" key="3">
    <source>
        <dbReference type="Google" id="ProtNLM"/>
    </source>
</evidence>
<reference evidence="1" key="1">
    <citation type="submission" date="2018-05" db="EMBL/GenBank/DDBJ databases">
        <title>Draft genome of Mucuna pruriens seed.</title>
        <authorList>
            <person name="Nnadi N.E."/>
            <person name="Vos R."/>
            <person name="Hasami M.H."/>
            <person name="Devisetty U.K."/>
            <person name="Aguiy J.C."/>
        </authorList>
    </citation>
    <scope>NUCLEOTIDE SEQUENCE [LARGE SCALE GENOMIC DNA]</scope>
    <source>
        <strain evidence="1">JCA_2017</strain>
    </source>
</reference>
<organism evidence="1 2">
    <name type="scientific">Mucuna pruriens</name>
    <name type="common">Velvet bean</name>
    <name type="synonym">Dolichos pruriens</name>
    <dbReference type="NCBI Taxonomy" id="157652"/>
    <lineage>
        <taxon>Eukaryota</taxon>
        <taxon>Viridiplantae</taxon>
        <taxon>Streptophyta</taxon>
        <taxon>Embryophyta</taxon>
        <taxon>Tracheophyta</taxon>
        <taxon>Spermatophyta</taxon>
        <taxon>Magnoliopsida</taxon>
        <taxon>eudicotyledons</taxon>
        <taxon>Gunneridae</taxon>
        <taxon>Pentapetalae</taxon>
        <taxon>rosids</taxon>
        <taxon>fabids</taxon>
        <taxon>Fabales</taxon>
        <taxon>Fabaceae</taxon>
        <taxon>Papilionoideae</taxon>
        <taxon>50 kb inversion clade</taxon>
        <taxon>NPAAA clade</taxon>
        <taxon>indigoferoid/millettioid clade</taxon>
        <taxon>Phaseoleae</taxon>
        <taxon>Mucuna</taxon>
    </lineage>
</organism>
<gene>
    <name evidence="1" type="ORF">CR513_23888</name>
</gene>
<name>A0A371GTE3_MUCPR</name>
<protein>
    <recommendedName>
        <fullName evidence="3">Retrotransposon gag domain-containing protein</fullName>
    </recommendedName>
</protein>
<dbReference type="EMBL" id="QJKJ01004526">
    <property type="protein sequence ID" value="RDX93800.1"/>
    <property type="molecule type" value="Genomic_DNA"/>
</dbReference>
<evidence type="ECO:0000313" key="1">
    <source>
        <dbReference type="EMBL" id="RDX93800.1"/>
    </source>
</evidence>
<accession>A0A371GTE3</accession>
<comment type="caution">
    <text evidence="1">The sequence shown here is derived from an EMBL/GenBank/DDBJ whole genome shotgun (WGS) entry which is preliminary data.</text>
</comment>
<evidence type="ECO:0000313" key="2">
    <source>
        <dbReference type="Proteomes" id="UP000257109"/>
    </source>
</evidence>
<feature type="non-terminal residue" evidence="1">
    <location>
        <position position="1"/>
    </location>
</feature>
<sequence length="77" mass="9063">MATLWCGGTSSTEKFEREREDIREMRSRFEPGSYAQDLYNKFQRMYQGSKIMEEYHKDTEVALLRANVLESNEATMA</sequence>
<keyword evidence="2" id="KW-1185">Reference proteome</keyword>
<dbReference type="AlphaFoldDB" id="A0A371GTE3"/>
<dbReference type="Proteomes" id="UP000257109">
    <property type="component" value="Unassembled WGS sequence"/>
</dbReference>
<dbReference type="OrthoDB" id="1747743at2759"/>
<proteinExistence type="predicted"/>